<keyword evidence="2" id="KW-1133">Transmembrane helix</keyword>
<keyword evidence="2" id="KW-0812">Transmembrane</keyword>
<evidence type="ECO:0000256" key="1">
    <source>
        <dbReference type="SAM" id="MobiDB-lite"/>
    </source>
</evidence>
<protein>
    <submittedName>
        <fullName evidence="3">Uncharacterized protein</fullName>
    </submittedName>
</protein>
<dbReference type="EMBL" id="PVEM01000003">
    <property type="protein sequence ID" value="PTD10473.1"/>
    <property type="molecule type" value="Genomic_DNA"/>
</dbReference>
<reference evidence="3 4" key="1">
    <citation type="submission" date="2018-02" db="EMBL/GenBank/DDBJ databases">
        <title>Fusarium culmorum secondary metabolites in fungal-bacterial-plant interactions.</title>
        <authorList>
            <person name="Schmidt R."/>
        </authorList>
    </citation>
    <scope>NUCLEOTIDE SEQUENCE [LARGE SCALE GENOMIC DNA]</scope>
    <source>
        <strain evidence="3 4">PV</strain>
    </source>
</reference>
<feature type="compositionally biased region" description="Basic and acidic residues" evidence="1">
    <location>
        <begin position="205"/>
        <end position="216"/>
    </location>
</feature>
<comment type="caution">
    <text evidence="3">The sequence shown here is derived from an EMBL/GenBank/DDBJ whole genome shotgun (WGS) entry which is preliminary data.</text>
</comment>
<dbReference type="Proteomes" id="UP000241587">
    <property type="component" value="Unassembled WGS sequence"/>
</dbReference>
<name>A0A2T4H3V7_FUSCU</name>
<gene>
    <name evidence="3" type="ORF">FCULG_00008410</name>
</gene>
<sequence>MAPILANVGSWASLSTIHARSKKCYSWNCLTPSEQASVITSVVVTAMILLFVYMYYLGRITMAHQEAATRRQRRHRERRRTHTQLHPVSLVQLPIVPHYPSENVSQATRIMIPQHPIPAVTPLDPTTYASFPATYVNSPGSHPQPNRRPNPILSSAPSGRSSREHYEWWQRMRRVFGIPLGRASTINSDSMPGTPIIPASGRQVSQREARHGRMVPERTTLTQHRNSGSDRTLNSSYSGHNARNRDAGHRETTNVQSPPSAVATVHSDDYDIV</sequence>
<feature type="region of interest" description="Disordered" evidence="1">
    <location>
        <begin position="134"/>
        <end position="162"/>
    </location>
</feature>
<feature type="region of interest" description="Disordered" evidence="1">
    <location>
        <begin position="186"/>
        <end position="273"/>
    </location>
</feature>
<feature type="transmembrane region" description="Helical" evidence="2">
    <location>
        <begin position="35"/>
        <end position="56"/>
    </location>
</feature>
<evidence type="ECO:0000256" key="2">
    <source>
        <dbReference type="SAM" id="Phobius"/>
    </source>
</evidence>
<accession>A0A2T4H3V7</accession>
<feature type="compositionally biased region" description="Polar residues" evidence="1">
    <location>
        <begin position="135"/>
        <end position="144"/>
    </location>
</feature>
<feature type="compositionally biased region" description="Basic and acidic residues" evidence="1">
    <location>
        <begin position="243"/>
        <end position="252"/>
    </location>
</feature>
<proteinExistence type="predicted"/>
<dbReference type="OrthoDB" id="5236168at2759"/>
<keyword evidence="2" id="KW-0472">Membrane</keyword>
<organism evidence="3 4">
    <name type="scientific">Fusarium culmorum</name>
    <dbReference type="NCBI Taxonomy" id="5516"/>
    <lineage>
        <taxon>Eukaryota</taxon>
        <taxon>Fungi</taxon>
        <taxon>Dikarya</taxon>
        <taxon>Ascomycota</taxon>
        <taxon>Pezizomycotina</taxon>
        <taxon>Sordariomycetes</taxon>
        <taxon>Hypocreomycetidae</taxon>
        <taxon>Hypocreales</taxon>
        <taxon>Nectriaceae</taxon>
        <taxon>Fusarium</taxon>
    </lineage>
</organism>
<dbReference type="OMA" id="CLTPSEQ"/>
<feature type="compositionally biased region" description="Polar residues" evidence="1">
    <location>
        <begin position="219"/>
        <end position="241"/>
    </location>
</feature>
<keyword evidence="4" id="KW-1185">Reference proteome</keyword>
<evidence type="ECO:0000313" key="3">
    <source>
        <dbReference type="EMBL" id="PTD10473.1"/>
    </source>
</evidence>
<evidence type="ECO:0000313" key="4">
    <source>
        <dbReference type="Proteomes" id="UP000241587"/>
    </source>
</evidence>
<dbReference type="AlphaFoldDB" id="A0A2T4H3V7"/>